<evidence type="ECO:0000256" key="6">
    <source>
        <dbReference type="ARBA" id="ARBA00022692"/>
    </source>
</evidence>
<keyword evidence="7 10" id="KW-1133">Transmembrane helix</keyword>
<feature type="transmembrane region" description="Helical" evidence="10">
    <location>
        <begin position="170"/>
        <end position="192"/>
    </location>
</feature>
<keyword evidence="5" id="KW-0997">Cell inner membrane</keyword>
<comment type="caution">
    <text evidence="12">The sequence shown here is derived from an EMBL/GenBank/DDBJ whole genome shotgun (WGS) entry which is preliminary data.</text>
</comment>
<evidence type="ECO:0000256" key="3">
    <source>
        <dbReference type="ARBA" id="ARBA00022448"/>
    </source>
</evidence>
<gene>
    <name evidence="12" type="ORF">A2945_00785</name>
</gene>
<keyword evidence="6 9" id="KW-0812">Transmembrane</keyword>
<dbReference type="AlphaFoldDB" id="A0A1G2CDA8"/>
<feature type="transmembrane region" description="Helical" evidence="10">
    <location>
        <begin position="377"/>
        <end position="398"/>
    </location>
</feature>
<dbReference type="PANTHER" id="PTHR30012:SF0">
    <property type="entry name" value="TYPE II SECRETION SYSTEM PROTEIN F-RELATED"/>
    <property type="match status" value="1"/>
</dbReference>
<accession>A0A1G2CDA8</accession>
<evidence type="ECO:0000256" key="1">
    <source>
        <dbReference type="ARBA" id="ARBA00004429"/>
    </source>
</evidence>
<dbReference type="GO" id="GO:0005886">
    <property type="term" value="C:plasma membrane"/>
    <property type="evidence" value="ECO:0007669"/>
    <property type="project" value="UniProtKB-SubCell"/>
</dbReference>
<dbReference type="InterPro" id="IPR018076">
    <property type="entry name" value="T2SS_GspF_dom"/>
</dbReference>
<dbReference type="Pfam" id="PF00482">
    <property type="entry name" value="T2SSF"/>
    <property type="match status" value="2"/>
</dbReference>
<dbReference type="PROSITE" id="PS00874">
    <property type="entry name" value="T2SP_F"/>
    <property type="match status" value="1"/>
</dbReference>
<dbReference type="PANTHER" id="PTHR30012">
    <property type="entry name" value="GENERAL SECRETION PATHWAY PROTEIN"/>
    <property type="match status" value="1"/>
</dbReference>
<evidence type="ECO:0000256" key="4">
    <source>
        <dbReference type="ARBA" id="ARBA00022475"/>
    </source>
</evidence>
<dbReference type="GO" id="GO:0009306">
    <property type="term" value="P:protein secretion"/>
    <property type="evidence" value="ECO:0007669"/>
    <property type="project" value="InterPro"/>
</dbReference>
<evidence type="ECO:0000256" key="8">
    <source>
        <dbReference type="ARBA" id="ARBA00023136"/>
    </source>
</evidence>
<dbReference type="InterPro" id="IPR001992">
    <property type="entry name" value="T2SS_GspF/T4SS_PilC_CS"/>
</dbReference>
<name>A0A1G2CDA8_9BACT</name>
<evidence type="ECO:0000256" key="7">
    <source>
        <dbReference type="ARBA" id="ARBA00022989"/>
    </source>
</evidence>
<keyword evidence="4" id="KW-1003">Cell membrane</keyword>
<dbReference type="STRING" id="1798650.A2945_00785"/>
<organism evidence="12 13">
    <name type="scientific">Candidatus Liptonbacteria bacterium RIFCSPLOWO2_01_FULL_52_25</name>
    <dbReference type="NCBI Taxonomy" id="1798650"/>
    <lineage>
        <taxon>Bacteria</taxon>
        <taxon>Candidatus Liptoniibacteriota</taxon>
    </lineage>
</organism>
<comment type="similarity">
    <text evidence="2 9">Belongs to the GSP F family.</text>
</comment>
<evidence type="ECO:0000313" key="12">
    <source>
        <dbReference type="EMBL" id="OGY99378.1"/>
    </source>
</evidence>
<dbReference type="PRINTS" id="PR00812">
    <property type="entry name" value="BCTERIALGSPF"/>
</dbReference>
<evidence type="ECO:0000256" key="10">
    <source>
        <dbReference type="SAM" id="Phobius"/>
    </source>
</evidence>
<evidence type="ECO:0000313" key="13">
    <source>
        <dbReference type="Proteomes" id="UP000178880"/>
    </source>
</evidence>
<comment type="subcellular location">
    <subcellularLocation>
        <location evidence="1">Cell inner membrane</location>
        <topology evidence="1">Multi-pass membrane protein</topology>
    </subcellularLocation>
    <subcellularLocation>
        <location evidence="9">Cell membrane</location>
        <topology evidence="9">Multi-pass membrane protein</topology>
    </subcellularLocation>
</comment>
<dbReference type="InterPro" id="IPR003004">
    <property type="entry name" value="GspF/PilC"/>
</dbReference>
<dbReference type="Gene3D" id="1.20.81.30">
    <property type="entry name" value="Type II secretion system (T2SS), domain F"/>
    <property type="match status" value="2"/>
</dbReference>
<keyword evidence="3 9" id="KW-0813">Transport</keyword>
<sequence length="404" mass="44691">MLYSYEASDKDGVVTRGEFEAEDKAAVVEYLEKKNLIPVRIEGEEERRGGSFSLSSNLFETIKPLDRILLVRNFTAALQAGLGIVEAIDILVVDSTKNVMKKVLTQAKINLQNGQPLSQTFAAFPNYFPPVFVGMIKAGEFSGRLDSTFEELGTYLAREYSLAKKIKSALAYPAFLLVAASGVIALLLTFVIPRLAKAFRQSKVELPWITKTLIALGNALNYSYLLDVAVIGFLIWFFLAFRKTSVGRKVFFRIGFKIPLIRDLVKKVALVRLTRTLGSLVASGVSIVDALKLSAESVANDYYKKAILNSIDEVERGIPFSRTFKSYPNLFPNFLTSLILVGEKTGTLEHVLKTFADFYDEEIDNTLKDLTSILEPVLLLIMGVVVGGVALSVLLPIYQLVGSF</sequence>
<dbReference type="EMBL" id="MHLA01000015">
    <property type="protein sequence ID" value="OGY99378.1"/>
    <property type="molecule type" value="Genomic_DNA"/>
</dbReference>
<dbReference type="FunFam" id="1.20.81.30:FF:000001">
    <property type="entry name" value="Type II secretion system protein F"/>
    <property type="match status" value="1"/>
</dbReference>
<keyword evidence="8 10" id="KW-0472">Membrane</keyword>
<evidence type="ECO:0000256" key="5">
    <source>
        <dbReference type="ARBA" id="ARBA00022519"/>
    </source>
</evidence>
<evidence type="ECO:0000259" key="11">
    <source>
        <dbReference type="Pfam" id="PF00482"/>
    </source>
</evidence>
<feature type="domain" description="Type II secretion system protein GspF" evidence="11">
    <location>
        <begin position="274"/>
        <end position="396"/>
    </location>
</feature>
<dbReference type="InterPro" id="IPR042094">
    <property type="entry name" value="T2SS_GspF_sf"/>
</dbReference>
<dbReference type="Proteomes" id="UP000178880">
    <property type="component" value="Unassembled WGS sequence"/>
</dbReference>
<feature type="transmembrane region" description="Helical" evidence="10">
    <location>
        <begin position="222"/>
        <end position="241"/>
    </location>
</feature>
<evidence type="ECO:0000256" key="9">
    <source>
        <dbReference type="RuleBase" id="RU003923"/>
    </source>
</evidence>
<feature type="domain" description="Type II secretion system protein GspF" evidence="11">
    <location>
        <begin position="71"/>
        <end position="193"/>
    </location>
</feature>
<proteinExistence type="inferred from homology"/>
<reference evidence="12 13" key="1">
    <citation type="journal article" date="2016" name="Nat. Commun.">
        <title>Thousands of microbial genomes shed light on interconnected biogeochemical processes in an aquifer system.</title>
        <authorList>
            <person name="Anantharaman K."/>
            <person name="Brown C.T."/>
            <person name="Hug L.A."/>
            <person name="Sharon I."/>
            <person name="Castelle C.J."/>
            <person name="Probst A.J."/>
            <person name="Thomas B.C."/>
            <person name="Singh A."/>
            <person name="Wilkins M.J."/>
            <person name="Karaoz U."/>
            <person name="Brodie E.L."/>
            <person name="Williams K.H."/>
            <person name="Hubbard S.S."/>
            <person name="Banfield J.F."/>
        </authorList>
    </citation>
    <scope>NUCLEOTIDE SEQUENCE [LARGE SCALE GENOMIC DNA]</scope>
</reference>
<protein>
    <recommendedName>
        <fullName evidence="11">Type II secretion system protein GspF domain-containing protein</fullName>
    </recommendedName>
</protein>
<evidence type="ECO:0000256" key="2">
    <source>
        <dbReference type="ARBA" id="ARBA00005745"/>
    </source>
</evidence>